<dbReference type="InterPro" id="IPR008929">
    <property type="entry name" value="Chondroitin_lyas"/>
</dbReference>
<sequence>MSVSEIVHRIEQKRLWEQERKDFSDKKPVFAVGKYNRVPSAMLARFGLNLENDEFAAGSEIELLGSYPYEEYRASWHAAFQNVGDWPMRFAADYSFGADNALGDIRTNWELNRHHQFAVLAKSFCATCDRSYLDELSFLFEDWNTKNPFMWGPEWSSPMEESIRLINWLAAAAFLESSCIDEVKVLRDKMCSGAWVMAAHVRLHYSRFSSANNHTIIEAAGVAIAAALFGQRQWLREALHLIESEVVLQTHPDGVNKEQALHYELFIMEALCLVAHVLQASGDAFSEVLAGQIRSMARYARACYVGDGRFVEFGDDDEGIIFNLASHKPSYPEYVLSLASLEIGSNERLVEDICPCETIRWLYTNERLGAVGGLPLAELARIESFQDGGVTFLRGDGGRVVLAFDHGPLGFGALAAHGHADALSVQLFVDGESILIDPGTYVYNGNRAMRDLFRSTKMHNTVCIDGRDQSEMLGPFLWGRKAEVSDFELKEDDSSVVRLGAVHDGYAPTLVERTIEFGDSKVILTDEVVGLGVGSAISYLHVPLAGVKAKGSAVELALGSGAKASIETSAPIEAEPFQWSPRYGVLSEGTELAIPFSGALTTTITITRGEQ</sequence>
<dbReference type="Pfam" id="PF07940">
    <property type="entry name" value="Hepar_II_III_C"/>
    <property type="match status" value="1"/>
</dbReference>
<evidence type="ECO:0000313" key="8">
    <source>
        <dbReference type="Proteomes" id="UP000587396"/>
    </source>
</evidence>
<accession>A0A842JFI9</accession>
<evidence type="ECO:0000259" key="5">
    <source>
        <dbReference type="Pfam" id="PF07940"/>
    </source>
</evidence>
<keyword evidence="4 7" id="KW-0456">Lyase</keyword>
<dbReference type="PANTHER" id="PTHR39210:SF1">
    <property type="entry name" value="HEPARIN-SULFATE LYASE"/>
    <property type="match status" value="1"/>
</dbReference>
<dbReference type="InterPro" id="IPR031680">
    <property type="entry name" value="Hepar_II_III_N"/>
</dbReference>
<dbReference type="AlphaFoldDB" id="A0A842JFI9"/>
<dbReference type="InterPro" id="IPR012480">
    <property type="entry name" value="Hepar_II_III_C"/>
</dbReference>
<feature type="domain" description="Heparin-sulfate lyase N-terminal" evidence="6">
    <location>
        <begin position="106"/>
        <end position="315"/>
    </location>
</feature>
<dbReference type="EMBL" id="JACMSE010000002">
    <property type="protein sequence ID" value="MBC2888698.1"/>
    <property type="molecule type" value="Genomic_DNA"/>
</dbReference>
<dbReference type="PANTHER" id="PTHR39210">
    <property type="entry name" value="HEPARIN-SULFATE LYASE"/>
    <property type="match status" value="1"/>
</dbReference>
<name>A0A842JFI9_9ACTN</name>
<dbReference type="SUPFAM" id="SSF48230">
    <property type="entry name" value="Chondroitin AC/alginate lyase"/>
    <property type="match status" value="1"/>
</dbReference>
<feature type="domain" description="Heparinase II/III-like C-terminal" evidence="5">
    <location>
        <begin position="380"/>
        <end position="605"/>
    </location>
</feature>
<dbReference type="Pfam" id="PF16889">
    <property type="entry name" value="Hepar_II_III_N"/>
    <property type="match status" value="1"/>
</dbReference>
<gene>
    <name evidence="7" type="ORF">H7313_04955</name>
</gene>
<comment type="caution">
    <text evidence="7">The sequence shown here is derived from an EMBL/GenBank/DDBJ whole genome shotgun (WGS) entry which is preliminary data.</text>
</comment>
<dbReference type="Proteomes" id="UP000587396">
    <property type="component" value="Unassembled WGS sequence"/>
</dbReference>
<keyword evidence="3" id="KW-0574">Periplasm</keyword>
<keyword evidence="8" id="KW-1185">Reference proteome</keyword>
<dbReference type="Gene3D" id="2.70.98.70">
    <property type="match status" value="1"/>
</dbReference>
<dbReference type="GO" id="GO:0042597">
    <property type="term" value="C:periplasmic space"/>
    <property type="evidence" value="ECO:0007669"/>
    <property type="project" value="UniProtKB-SubCell"/>
</dbReference>
<reference evidence="7 8" key="1">
    <citation type="submission" date="2020-08" db="EMBL/GenBank/DDBJ databases">
        <authorList>
            <person name="Liu C."/>
            <person name="Sun Q."/>
        </authorList>
    </citation>
    <scope>NUCLEOTIDE SEQUENCE [LARGE SCALE GENOMIC DNA]</scope>
    <source>
        <strain evidence="7 8">N22</strain>
    </source>
</reference>
<evidence type="ECO:0000256" key="2">
    <source>
        <dbReference type="ARBA" id="ARBA00022729"/>
    </source>
</evidence>
<protein>
    <submittedName>
        <fullName evidence="7">Alginate lyase family protein</fullName>
    </submittedName>
</protein>
<dbReference type="RefSeq" id="WP_185904633.1">
    <property type="nucleotide sequence ID" value="NZ_JACMSE010000002.1"/>
</dbReference>
<evidence type="ECO:0000256" key="1">
    <source>
        <dbReference type="ARBA" id="ARBA00004418"/>
    </source>
</evidence>
<evidence type="ECO:0000313" key="7">
    <source>
        <dbReference type="EMBL" id="MBC2888698.1"/>
    </source>
</evidence>
<dbReference type="Gene3D" id="1.50.10.100">
    <property type="entry name" value="Chondroitin AC/alginate lyase"/>
    <property type="match status" value="1"/>
</dbReference>
<keyword evidence="2" id="KW-0732">Signal</keyword>
<organism evidence="7 8">
    <name type="scientific">Gordonibacter massiliensis</name>
    <name type="common">ex Traore et al. 2017</name>
    <dbReference type="NCBI Taxonomy" id="1841863"/>
    <lineage>
        <taxon>Bacteria</taxon>
        <taxon>Bacillati</taxon>
        <taxon>Actinomycetota</taxon>
        <taxon>Coriobacteriia</taxon>
        <taxon>Eggerthellales</taxon>
        <taxon>Eggerthellaceae</taxon>
        <taxon>Gordonibacter</taxon>
    </lineage>
</organism>
<dbReference type="GO" id="GO:0016829">
    <property type="term" value="F:lyase activity"/>
    <property type="evidence" value="ECO:0007669"/>
    <property type="project" value="UniProtKB-KW"/>
</dbReference>
<comment type="subcellular location">
    <subcellularLocation>
        <location evidence="1">Periplasm</location>
    </subcellularLocation>
</comment>
<proteinExistence type="predicted"/>
<evidence type="ECO:0000256" key="3">
    <source>
        <dbReference type="ARBA" id="ARBA00022764"/>
    </source>
</evidence>
<evidence type="ECO:0000259" key="6">
    <source>
        <dbReference type="Pfam" id="PF16889"/>
    </source>
</evidence>
<evidence type="ECO:0000256" key="4">
    <source>
        <dbReference type="ARBA" id="ARBA00023239"/>
    </source>
</evidence>